<dbReference type="PROSITE" id="PS51318">
    <property type="entry name" value="TAT"/>
    <property type="match status" value="1"/>
</dbReference>
<sequence length="184" mass="20748">MTTTPTTRSRRSFAARLAMISTVSLGLLAGPIAMAAPATASNDHSRKAECTVKALDPYKKDNGRNAMSRDNRKDRDVRVAFAFRIHCDKDADVRYNQKMFQVHNRWDNEKIGDAWDTVSVSGRHDKIINVEKVTADRGDHFVKVYHTVRIRVEDNGHRGHGNGNGSSDFSRSDTVKIWVNNNHK</sequence>
<organism evidence="2 3">
    <name type="scientific">Arthrobacter globiformis</name>
    <dbReference type="NCBI Taxonomy" id="1665"/>
    <lineage>
        <taxon>Bacteria</taxon>
        <taxon>Bacillati</taxon>
        <taxon>Actinomycetota</taxon>
        <taxon>Actinomycetes</taxon>
        <taxon>Micrococcales</taxon>
        <taxon>Micrococcaceae</taxon>
        <taxon>Arthrobacter</taxon>
    </lineage>
</organism>
<evidence type="ECO:0000313" key="2">
    <source>
        <dbReference type="EMBL" id="RAM35819.1"/>
    </source>
</evidence>
<accession>A0A328HBD8</accession>
<dbReference type="AlphaFoldDB" id="A0A328HBD8"/>
<dbReference type="InterPro" id="IPR006311">
    <property type="entry name" value="TAT_signal"/>
</dbReference>
<keyword evidence="1" id="KW-0732">Signal</keyword>
<evidence type="ECO:0000256" key="1">
    <source>
        <dbReference type="SAM" id="SignalP"/>
    </source>
</evidence>
<name>A0A328HBD8_ARTGO</name>
<proteinExistence type="predicted"/>
<protein>
    <submittedName>
        <fullName evidence="2">Uncharacterized protein</fullName>
    </submittedName>
</protein>
<feature type="signal peptide" evidence="1">
    <location>
        <begin position="1"/>
        <end position="35"/>
    </location>
</feature>
<reference evidence="2 3" key="1">
    <citation type="submission" date="2018-04" db="EMBL/GenBank/DDBJ databases">
        <title>Bacteria isolated from cave deposits of Manipur.</title>
        <authorList>
            <person name="Sahoo D."/>
            <person name="Sarangthem I."/>
            <person name="Nandeibam J."/>
        </authorList>
    </citation>
    <scope>NUCLEOTIDE SEQUENCE [LARGE SCALE GENOMIC DNA]</scope>
    <source>
        <strain evidence="3">mrc11</strain>
    </source>
</reference>
<evidence type="ECO:0000313" key="3">
    <source>
        <dbReference type="Proteomes" id="UP000249166"/>
    </source>
</evidence>
<gene>
    <name evidence="2" type="ORF">DBZ45_16720</name>
</gene>
<dbReference type="OrthoDB" id="4940190at2"/>
<dbReference type="EMBL" id="QLNP01000098">
    <property type="protein sequence ID" value="RAM35819.1"/>
    <property type="molecule type" value="Genomic_DNA"/>
</dbReference>
<feature type="chain" id="PRO_5016374569" evidence="1">
    <location>
        <begin position="36"/>
        <end position="184"/>
    </location>
</feature>
<dbReference type="RefSeq" id="WP_111905000.1">
    <property type="nucleotide sequence ID" value="NZ_QLNP01000098.1"/>
</dbReference>
<dbReference type="Proteomes" id="UP000249166">
    <property type="component" value="Unassembled WGS sequence"/>
</dbReference>
<comment type="caution">
    <text evidence="2">The sequence shown here is derived from an EMBL/GenBank/DDBJ whole genome shotgun (WGS) entry which is preliminary data.</text>
</comment>